<dbReference type="RefSeq" id="WP_344375122.1">
    <property type="nucleotide sequence ID" value="NZ_BAAAPW010000004.1"/>
</dbReference>
<evidence type="ECO:0000256" key="9">
    <source>
        <dbReference type="ARBA" id="ARBA00023065"/>
    </source>
</evidence>
<comment type="subcellular location">
    <subcellularLocation>
        <location evidence="1 14">Cell membrane</location>
        <topology evidence="1 14">Single-pass membrane protein</topology>
    </subcellularLocation>
</comment>
<dbReference type="Pfam" id="PF00430">
    <property type="entry name" value="ATP-synt_B"/>
    <property type="match status" value="1"/>
</dbReference>
<evidence type="ECO:0000256" key="7">
    <source>
        <dbReference type="ARBA" id="ARBA00022781"/>
    </source>
</evidence>
<name>A0ABP5G7A7_9MICO</name>
<comment type="subunit">
    <text evidence="13 14">F-type ATPases have 2 components, F(1) - the catalytic core - and F(0) - the membrane proton channel. F(1) has five subunits: alpha(3), beta(3), gamma(1), delta(1), epsilon(1). F(0) has three main subunits: a(1), b(2) and c(10-14). The alpha and beta chains form an alternating ring which encloses part of the gamma chain. F(1) is attached to F(0) by a central stalk formed by the gamma and epsilon chains, while a peripheral stalk is formed by the delta and b chains.</text>
</comment>
<dbReference type="Proteomes" id="UP001501196">
    <property type="component" value="Unassembled WGS sequence"/>
</dbReference>
<evidence type="ECO:0000256" key="13">
    <source>
        <dbReference type="ARBA" id="ARBA00025830"/>
    </source>
</evidence>
<dbReference type="PANTHER" id="PTHR33445:SF1">
    <property type="entry name" value="ATP SYNTHASE SUBUNIT B"/>
    <property type="match status" value="1"/>
</dbReference>
<feature type="coiled-coil region" evidence="16">
    <location>
        <begin position="55"/>
        <end position="96"/>
    </location>
</feature>
<evidence type="ECO:0000256" key="3">
    <source>
        <dbReference type="ARBA" id="ARBA00022448"/>
    </source>
</evidence>
<accession>A0ABP5G7A7</accession>
<dbReference type="NCBIfam" id="TIGR01144">
    <property type="entry name" value="ATP_synt_b"/>
    <property type="match status" value="1"/>
</dbReference>
<comment type="similarity">
    <text evidence="2 14 15">Belongs to the ATPase B chain family.</text>
</comment>
<evidence type="ECO:0000256" key="11">
    <source>
        <dbReference type="ARBA" id="ARBA00023310"/>
    </source>
</evidence>
<protein>
    <recommendedName>
        <fullName evidence="14">ATP synthase subunit b</fullName>
    </recommendedName>
    <alternativeName>
        <fullName evidence="14">ATP synthase F(0) sector subunit b</fullName>
    </alternativeName>
    <alternativeName>
        <fullName evidence="14">ATPase subunit I</fullName>
    </alternativeName>
    <alternativeName>
        <fullName evidence="14">F-type ATPase subunit b</fullName>
        <shortName evidence="14">F-ATPase subunit b</shortName>
    </alternativeName>
</protein>
<evidence type="ECO:0000256" key="1">
    <source>
        <dbReference type="ARBA" id="ARBA00004162"/>
    </source>
</evidence>
<comment type="caution">
    <text evidence="17">The sequence shown here is derived from an EMBL/GenBank/DDBJ whole genome shotgun (WGS) entry which is preliminary data.</text>
</comment>
<keyword evidence="11 14" id="KW-0066">ATP synthesis</keyword>
<keyword evidence="10 14" id="KW-0472">Membrane</keyword>
<keyword evidence="9 14" id="KW-0406">Ion transport</keyword>
<evidence type="ECO:0000256" key="14">
    <source>
        <dbReference type="HAMAP-Rule" id="MF_01398"/>
    </source>
</evidence>
<evidence type="ECO:0000256" key="2">
    <source>
        <dbReference type="ARBA" id="ARBA00005513"/>
    </source>
</evidence>
<dbReference type="HAMAP" id="MF_01398">
    <property type="entry name" value="ATP_synth_b_bprime"/>
    <property type="match status" value="1"/>
</dbReference>
<dbReference type="InterPro" id="IPR002146">
    <property type="entry name" value="ATP_synth_b/b'su_bac/chlpt"/>
</dbReference>
<dbReference type="CDD" id="cd06503">
    <property type="entry name" value="ATP-synt_Fo_b"/>
    <property type="match status" value="1"/>
</dbReference>
<evidence type="ECO:0000313" key="18">
    <source>
        <dbReference type="Proteomes" id="UP001501196"/>
    </source>
</evidence>
<keyword evidence="4 14" id="KW-1003">Cell membrane</keyword>
<comment type="function">
    <text evidence="12 14">F(1)F(0) ATP synthase produces ATP from ADP in the presence of a proton or sodium gradient. F-type ATPases consist of two structural domains, F(1) containing the extramembraneous catalytic core and F(0) containing the membrane proton channel, linked together by a central stalk and a peripheral stalk. During catalysis, ATP synthesis in the catalytic domain of F(1) is coupled via a rotary mechanism of the central stalk subunits to proton translocation.</text>
</comment>
<sequence>MLHAVLRAATEGETPNPVLPAGYDILWSSVCFVIILVFFWRYALPRMQQLLDERAEAIEGNIAKADEAQRKAEAALEEYTAQLADARAEAGRIREGAREDGKRIVAEAKDQASTEAARISASAQAQIEAERQSALVSLRSEVGTIAIDLASGVVGETLSDDAKAKAVVDRFLADLEASEQAAAGGKK</sequence>
<dbReference type="PANTHER" id="PTHR33445">
    <property type="entry name" value="ATP SYNTHASE SUBUNIT B', CHLOROPLASTIC"/>
    <property type="match status" value="1"/>
</dbReference>
<evidence type="ECO:0000256" key="6">
    <source>
        <dbReference type="ARBA" id="ARBA00022692"/>
    </source>
</evidence>
<dbReference type="InterPro" id="IPR005864">
    <property type="entry name" value="ATP_synth_F0_bsu_bac"/>
</dbReference>
<feature type="transmembrane region" description="Helical" evidence="14">
    <location>
        <begin position="25"/>
        <end position="44"/>
    </location>
</feature>
<keyword evidence="3 14" id="KW-0813">Transport</keyword>
<dbReference type="InterPro" id="IPR050059">
    <property type="entry name" value="ATP_synthase_B_chain"/>
</dbReference>
<keyword evidence="5 14" id="KW-0138">CF(0)</keyword>
<evidence type="ECO:0000313" key="17">
    <source>
        <dbReference type="EMBL" id="GAA2040114.1"/>
    </source>
</evidence>
<evidence type="ECO:0000256" key="4">
    <source>
        <dbReference type="ARBA" id="ARBA00022475"/>
    </source>
</evidence>
<keyword evidence="6 14" id="KW-0812">Transmembrane</keyword>
<evidence type="ECO:0000256" key="15">
    <source>
        <dbReference type="RuleBase" id="RU003848"/>
    </source>
</evidence>
<gene>
    <name evidence="14" type="primary">atpF</name>
    <name evidence="17" type="ORF">GCM10009819_26870</name>
</gene>
<dbReference type="NCBIfam" id="NF004412">
    <property type="entry name" value="PRK05759.1-3"/>
    <property type="match status" value="1"/>
</dbReference>
<keyword evidence="16" id="KW-0175">Coiled coil</keyword>
<evidence type="ECO:0000256" key="10">
    <source>
        <dbReference type="ARBA" id="ARBA00023136"/>
    </source>
</evidence>
<comment type="function">
    <text evidence="14">Component of the F(0) channel, it forms part of the peripheral stalk, linking F(1) to F(0).</text>
</comment>
<keyword evidence="7 14" id="KW-0375">Hydrogen ion transport</keyword>
<proteinExistence type="inferred from homology"/>
<dbReference type="EMBL" id="BAAAPW010000004">
    <property type="protein sequence ID" value="GAA2040114.1"/>
    <property type="molecule type" value="Genomic_DNA"/>
</dbReference>
<reference evidence="18" key="1">
    <citation type="journal article" date="2019" name="Int. J. Syst. Evol. Microbiol.">
        <title>The Global Catalogue of Microorganisms (GCM) 10K type strain sequencing project: providing services to taxonomists for standard genome sequencing and annotation.</title>
        <authorList>
            <consortium name="The Broad Institute Genomics Platform"/>
            <consortium name="The Broad Institute Genome Sequencing Center for Infectious Disease"/>
            <person name="Wu L."/>
            <person name="Ma J."/>
        </authorList>
    </citation>
    <scope>NUCLEOTIDE SEQUENCE [LARGE SCALE GENOMIC DNA]</scope>
    <source>
        <strain evidence="18">JCM 15672</strain>
    </source>
</reference>
<keyword evidence="8 14" id="KW-1133">Transmembrane helix</keyword>
<evidence type="ECO:0000256" key="8">
    <source>
        <dbReference type="ARBA" id="ARBA00022989"/>
    </source>
</evidence>
<evidence type="ECO:0000256" key="5">
    <source>
        <dbReference type="ARBA" id="ARBA00022547"/>
    </source>
</evidence>
<keyword evidence="18" id="KW-1185">Reference proteome</keyword>
<dbReference type="SUPFAM" id="SSF81573">
    <property type="entry name" value="F1F0 ATP synthase subunit B, membrane domain"/>
    <property type="match status" value="1"/>
</dbReference>
<evidence type="ECO:0000256" key="12">
    <source>
        <dbReference type="ARBA" id="ARBA00025198"/>
    </source>
</evidence>
<dbReference type="InterPro" id="IPR028987">
    <property type="entry name" value="ATP_synth_B-like_membr_sf"/>
</dbReference>
<evidence type="ECO:0000256" key="16">
    <source>
        <dbReference type="SAM" id="Coils"/>
    </source>
</evidence>
<organism evidence="17 18">
    <name type="scientific">Agromyces tropicus</name>
    <dbReference type="NCBI Taxonomy" id="555371"/>
    <lineage>
        <taxon>Bacteria</taxon>
        <taxon>Bacillati</taxon>
        <taxon>Actinomycetota</taxon>
        <taxon>Actinomycetes</taxon>
        <taxon>Micrococcales</taxon>
        <taxon>Microbacteriaceae</taxon>
        <taxon>Agromyces</taxon>
    </lineage>
</organism>
<dbReference type="Gene3D" id="1.20.5.620">
    <property type="entry name" value="F1F0 ATP synthase subunit B, membrane domain"/>
    <property type="match status" value="1"/>
</dbReference>